<accession>A0A1Y1UBU5</accession>
<dbReference type="Proteomes" id="UP000193218">
    <property type="component" value="Unassembled WGS sequence"/>
</dbReference>
<dbReference type="InParanoid" id="A0A1Y1UBU5"/>
<dbReference type="GeneID" id="33560452"/>
<dbReference type="Pfam" id="PF20180">
    <property type="entry name" value="UQCC2_CBP6"/>
    <property type="match status" value="1"/>
</dbReference>
<evidence type="ECO:0000313" key="3">
    <source>
        <dbReference type="Proteomes" id="UP000193218"/>
    </source>
</evidence>
<proteinExistence type="predicted"/>
<sequence length="137" mass="15092">MSQISRIRTLARSLPPSPLRQAGTLQLTDAIESILSRHFPESSASATSSAGPSKSAPTGSRQAISESRARDAMDGMLRSLQRIQSNAASKRYPLSERTLTPAHDPNTYLRILNGVRQSAKGQGRAWWKRFFQVRGKD</sequence>
<dbReference type="AlphaFoldDB" id="A0A1Y1UBU5"/>
<reference evidence="2 3" key="1">
    <citation type="submission" date="2017-03" db="EMBL/GenBank/DDBJ databases">
        <title>Widespread Adenine N6-methylation of Active Genes in Fungi.</title>
        <authorList>
            <consortium name="DOE Joint Genome Institute"/>
            <person name="Mondo S.J."/>
            <person name="Dannebaum R.O."/>
            <person name="Kuo R.C."/>
            <person name="Louie K.B."/>
            <person name="Bewick A.J."/>
            <person name="Labutti K."/>
            <person name="Haridas S."/>
            <person name="Kuo A."/>
            <person name="Salamov A."/>
            <person name="Ahrendt S.R."/>
            <person name="Lau R."/>
            <person name="Bowen B.P."/>
            <person name="Lipzen A."/>
            <person name="Sullivan W."/>
            <person name="Andreopoulos W.B."/>
            <person name="Clum A."/>
            <person name="Lindquist E."/>
            <person name="Daum C."/>
            <person name="Northen T.R."/>
            <person name="Ramamoorthy G."/>
            <person name="Schmitz R.J."/>
            <person name="Gryganskyi A."/>
            <person name="Culley D."/>
            <person name="Magnuson J."/>
            <person name="James T.Y."/>
            <person name="O'Malley M.A."/>
            <person name="Stajich J.E."/>
            <person name="Spatafora J.W."/>
            <person name="Visel A."/>
            <person name="Grigoriev I.V."/>
        </authorList>
    </citation>
    <scope>NUCLEOTIDE SEQUENCE [LARGE SCALE GENOMIC DNA]</scope>
    <source>
        <strain evidence="2 3">NRRL Y-17943</strain>
    </source>
</reference>
<evidence type="ECO:0000256" key="1">
    <source>
        <dbReference type="SAM" id="MobiDB-lite"/>
    </source>
</evidence>
<evidence type="ECO:0000313" key="2">
    <source>
        <dbReference type="EMBL" id="ORX34555.1"/>
    </source>
</evidence>
<name>A0A1Y1UBU5_9TREE</name>
<dbReference type="RefSeq" id="XP_021868818.1">
    <property type="nucleotide sequence ID" value="XM_022018643.1"/>
</dbReference>
<feature type="compositionally biased region" description="Low complexity" evidence="1">
    <location>
        <begin position="42"/>
        <end position="60"/>
    </location>
</feature>
<gene>
    <name evidence="2" type="ORF">BD324DRAFT_653329</name>
</gene>
<dbReference type="EMBL" id="NBSH01000014">
    <property type="protein sequence ID" value="ORX34555.1"/>
    <property type="molecule type" value="Genomic_DNA"/>
</dbReference>
<dbReference type="OrthoDB" id="2107880at2759"/>
<comment type="caution">
    <text evidence="2">The sequence shown here is derived from an EMBL/GenBank/DDBJ whole genome shotgun (WGS) entry which is preliminary data.</text>
</comment>
<dbReference type="STRING" id="4999.A0A1Y1UBU5"/>
<keyword evidence="3" id="KW-1185">Reference proteome</keyword>
<protein>
    <submittedName>
        <fullName evidence="2">Uncharacterized protein</fullName>
    </submittedName>
</protein>
<feature type="region of interest" description="Disordered" evidence="1">
    <location>
        <begin position="38"/>
        <end position="74"/>
    </location>
</feature>
<organism evidence="2 3">
    <name type="scientific">Kockovaella imperatae</name>
    <dbReference type="NCBI Taxonomy" id="4999"/>
    <lineage>
        <taxon>Eukaryota</taxon>
        <taxon>Fungi</taxon>
        <taxon>Dikarya</taxon>
        <taxon>Basidiomycota</taxon>
        <taxon>Agaricomycotina</taxon>
        <taxon>Tremellomycetes</taxon>
        <taxon>Tremellales</taxon>
        <taxon>Cuniculitremaceae</taxon>
        <taxon>Kockovaella</taxon>
    </lineage>
</organism>